<accession>A0A370DMP5</accession>
<dbReference type="InterPro" id="IPR032466">
    <property type="entry name" value="Metal_Hydrolase"/>
</dbReference>
<evidence type="ECO:0000313" key="3">
    <source>
        <dbReference type="Proteomes" id="UP000254266"/>
    </source>
</evidence>
<evidence type="ECO:0000313" key="2">
    <source>
        <dbReference type="EMBL" id="RDH85654.1"/>
    </source>
</evidence>
<dbReference type="Gene3D" id="3.20.20.140">
    <property type="entry name" value="Metal-dependent hydrolases"/>
    <property type="match status" value="1"/>
</dbReference>
<dbReference type="InterPro" id="IPR006680">
    <property type="entry name" value="Amidohydro-rel"/>
</dbReference>
<evidence type="ECO:0000259" key="1">
    <source>
        <dbReference type="Pfam" id="PF04909"/>
    </source>
</evidence>
<name>A0A370DMP5_9GAMM</name>
<proteinExistence type="predicted"/>
<dbReference type="GO" id="GO:0016787">
    <property type="term" value="F:hydrolase activity"/>
    <property type="evidence" value="ECO:0007669"/>
    <property type="project" value="UniProtKB-KW"/>
</dbReference>
<sequence length="360" mass="40910">MKKFIFIIILTLTTSFMFSRDHALDHLDPGIGKTIIDTHVHVAGLGYGDSGCFVNSEMHDNFRFPVYLWAMNVSEEELVKKGDQILITRLSESLSHSRSVKQAVILAMDGYVDTSGENAGKLNKTKTQVYVPNEYIAKETSRYDNLLFGASIHPGRKDALARLRKVKQQGAVLVKWIPSIMNIDPSNKQYKEFYELMAELKMPLLSHAGMEKSFSHAVDEYADPERLKYALELGVTVIAAHIATTGENEGQDNFSRIIPMLHKYPNLYADISSLTQINKLNYLSRALEDDVIKSKMIYGTDWPLQFFPLMSPWYHINHISISDAFHVGGIRNQWDRDVALKKALRVPDDVFKRSVIDLIK</sequence>
<dbReference type="EMBL" id="QFXC01000003">
    <property type="protein sequence ID" value="RDH85654.1"/>
    <property type="molecule type" value="Genomic_DNA"/>
</dbReference>
<gene>
    <name evidence="2" type="ORF">DIZ80_01610</name>
</gene>
<keyword evidence="2" id="KW-0378">Hydrolase</keyword>
<dbReference type="Proteomes" id="UP000254266">
    <property type="component" value="Unassembled WGS sequence"/>
</dbReference>
<dbReference type="SUPFAM" id="SSF51556">
    <property type="entry name" value="Metallo-dependent hydrolases"/>
    <property type="match status" value="1"/>
</dbReference>
<reference evidence="2 3" key="1">
    <citation type="journal article" date="2018" name="ISME J.">
        <title>Endosymbiont genomes yield clues of tubeworm success.</title>
        <authorList>
            <person name="Li Y."/>
            <person name="Liles M.R."/>
            <person name="Halanych K.M."/>
        </authorList>
    </citation>
    <scope>NUCLEOTIDE SEQUENCE [LARGE SCALE GENOMIC DNA]</scope>
    <source>
        <strain evidence="2">A1464</strain>
    </source>
</reference>
<comment type="caution">
    <text evidence="2">The sequence shown here is derived from an EMBL/GenBank/DDBJ whole genome shotgun (WGS) entry which is preliminary data.</text>
</comment>
<dbReference type="CDD" id="cd01292">
    <property type="entry name" value="metallo-dependent_hydrolases"/>
    <property type="match status" value="1"/>
</dbReference>
<dbReference type="AlphaFoldDB" id="A0A370DMP5"/>
<dbReference type="Pfam" id="PF04909">
    <property type="entry name" value="Amidohydro_2"/>
    <property type="match status" value="1"/>
</dbReference>
<organism evidence="2 3">
    <name type="scientific">endosymbiont of Galathealinum brachiosum</name>
    <dbReference type="NCBI Taxonomy" id="2200906"/>
    <lineage>
        <taxon>Bacteria</taxon>
        <taxon>Pseudomonadati</taxon>
        <taxon>Pseudomonadota</taxon>
        <taxon>Gammaproteobacteria</taxon>
        <taxon>sulfur-oxidizing symbionts</taxon>
    </lineage>
</organism>
<feature type="domain" description="Amidohydrolase-related" evidence="1">
    <location>
        <begin position="36"/>
        <end position="304"/>
    </location>
</feature>
<keyword evidence="3" id="KW-1185">Reference proteome</keyword>
<protein>
    <submittedName>
        <fullName evidence="2">Metal-dependent hydrolase</fullName>
    </submittedName>
</protein>